<dbReference type="GO" id="GO:0006417">
    <property type="term" value="P:regulation of translation"/>
    <property type="evidence" value="ECO:0007669"/>
    <property type="project" value="TreeGrafter"/>
</dbReference>
<dbReference type="PANTHER" id="PTHR37461:SF1">
    <property type="entry name" value="ANTI-SIGMA-K FACTOR RSKA"/>
    <property type="match status" value="1"/>
</dbReference>
<dbReference type="Proteomes" id="UP000198960">
    <property type="component" value="Unassembled WGS sequence"/>
</dbReference>
<keyword evidence="5" id="KW-0472">Membrane</keyword>
<reference evidence="9" key="1">
    <citation type="submission" date="2016-10" db="EMBL/GenBank/DDBJ databases">
        <authorList>
            <person name="Varghese N."/>
            <person name="Submissions S."/>
        </authorList>
    </citation>
    <scope>NUCLEOTIDE SEQUENCE [LARGE SCALE GENOMIC DNA]</scope>
    <source>
        <strain evidence="9">DSM 45413</strain>
    </source>
</reference>
<dbReference type="RefSeq" id="WP_091943689.1">
    <property type="nucleotide sequence ID" value="NZ_FOEE01000007.1"/>
</dbReference>
<dbReference type="STRING" id="673521.SAMN05660991_02560"/>
<feature type="region of interest" description="Disordered" evidence="7">
    <location>
        <begin position="81"/>
        <end position="132"/>
    </location>
</feature>
<dbReference type="Gene3D" id="1.10.10.1320">
    <property type="entry name" value="Anti-sigma factor, zinc-finger domain"/>
    <property type="match status" value="1"/>
</dbReference>
<comment type="subcellular location">
    <subcellularLocation>
        <location evidence="1">Membrane</location>
        <topology evidence="1">Single-pass membrane protein</topology>
    </subcellularLocation>
</comment>
<gene>
    <name evidence="8" type="ORF">SAMN05660991_02560</name>
</gene>
<evidence type="ECO:0000256" key="3">
    <source>
        <dbReference type="ARBA" id="ARBA00022989"/>
    </source>
</evidence>
<dbReference type="GO" id="GO:0016989">
    <property type="term" value="F:sigma factor antagonist activity"/>
    <property type="evidence" value="ECO:0007669"/>
    <property type="project" value="TreeGrafter"/>
</dbReference>
<keyword evidence="3" id="KW-1133">Transmembrane helix</keyword>
<feature type="compositionally biased region" description="Pro residues" evidence="7">
    <location>
        <begin position="113"/>
        <end position="123"/>
    </location>
</feature>
<keyword evidence="4" id="KW-0805">Transcription regulation</keyword>
<accession>A0A1H8TYT4</accession>
<evidence type="ECO:0000313" key="8">
    <source>
        <dbReference type="EMBL" id="SEO96192.1"/>
    </source>
</evidence>
<evidence type="ECO:0000256" key="6">
    <source>
        <dbReference type="ARBA" id="ARBA00023163"/>
    </source>
</evidence>
<organism evidence="8 9">
    <name type="scientific">Trujillonella endophytica</name>
    <dbReference type="NCBI Taxonomy" id="673521"/>
    <lineage>
        <taxon>Bacteria</taxon>
        <taxon>Bacillati</taxon>
        <taxon>Actinomycetota</taxon>
        <taxon>Actinomycetes</taxon>
        <taxon>Geodermatophilales</taxon>
        <taxon>Geodermatophilaceae</taxon>
        <taxon>Trujillonella</taxon>
    </lineage>
</organism>
<evidence type="ECO:0000256" key="5">
    <source>
        <dbReference type="ARBA" id="ARBA00023136"/>
    </source>
</evidence>
<dbReference type="PANTHER" id="PTHR37461">
    <property type="entry name" value="ANTI-SIGMA-K FACTOR RSKA"/>
    <property type="match status" value="1"/>
</dbReference>
<dbReference type="GO" id="GO:0016020">
    <property type="term" value="C:membrane"/>
    <property type="evidence" value="ECO:0007669"/>
    <property type="project" value="UniProtKB-SubCell"/>
</dbReference>
<dbReference type="InterPro" id="IPR041916">
    <property type="entry name" value="Anti_sigma_zinc_sf"/>
</dbReference>
<dbReference type="InterPro" id="IPR051474">
    <property type="entry name" value="Anti-sigma-K/W_factor"/>
</dbReference>
<keyword evidence="2" id="KW-0812">Transmembrane</keyword>
<evidence type="ECO:0000256" key="4">
    <source>
        <dbReference type="ARBA" id="ARBA00023015"/>
    </source>
</evidence>
<proteinExistence type="predicted"/>
<evidence type="ECO:0000256" key="1">
    <source>
        <dbReference type="ARBA" id="ARBA00004167"/>
    </source>
</evidence>
<dbReference type="OrthoDB" id="5183209at2"/>
<protein>
    <submittedName>
        <fullName evidence="8">Anti-sigma-K factor rskA</fullName>
    </submittedName>
</protein>
<keyword evidence="9" id="KW-1185">Reference proteome</keyword>
<dbReference type="EMBL" id="FOEE01000007">
    <property type="protein sequence ID" value="SEO96192.1"/>
    <property type="molecule type" value="Genomic_DNA"/>
</dbReference>
<keyword evidence="6" id="KW-0804">Transcription</keyword>
<dbReference type="AlphaFoldDB" id="A0A1H8TYT4"/>
<sequence length="310" mass="31537">MSRQRTWPEPDGHETFDELAVGWALHALEPEDEVVFDGHLPGCSRCARTVAETAEVMGALAVDLPASAPDEALRDRLRAAVERSTQVSPPAPAPSAPAPSAPAPSGDRGPSGGPLPGPTPVPVPGAARGGATAATGFPAYREAGRAGEDPVPRSPWRRVVPNALAAAGIAAILGLGSWIVVLDDARDEAVAGAEEQAGVVASLLEPGTATIAPLTGDGGRVATVVARDAEVQVVAHGLPVNDTERETYVVWGIDDGPVALGTFDVVRSQMDVRTVGSTTTGLGDFDGYAISLERGRQAPPAPTAVVAASG</sequence>
<name>A0A1H8TYT4_9ACTN</name>
<feature type="compositionally biased region" description="Pro residues" evidence="7">
    <location>
        <begin position="89"/>
        <end position="102"/>
    </location>
</feature>
<evidence type="ECO:0000256" key="2">
    <source>
        <dbReference type="ARBA" id="ARBA00022692"/>
    </source>
</evidence>
<evidence type="ECO:0000256" key="7">
    <source>
        <dbReference type="SAM" id="MobiDB-lite"/>
    </source>
</evidence>
<evidence type="ECO:0000313" key="9">
    <source>
        <dbReference type="Proteomes" id="UP000198960"/>
    </source>
</evidence>